<accession>A0A132NJS3</accession>
<evidence type="ECO:0000256" key="1">
    <source>
        <dbReference type="ARBA" id="ARBA00022741"/>
    </source>
</evidence>
<dbReference type="Gene3D" id="3.40.1440.60">
    <property type="entry name" value="PriA, 3(prime) DNA-binding domain"/>
    <property type="match status" value="1"/>
</dbReference>
<feature type="domain" description="Primosomal protein N' 3' DNA-binding" evidence="4">
    <location>
        <begin position="31"/>
        <end position="111"/>
    </location>
</feature>
<dbReference type="GO" id="GO:0006310">
    <property type="term" value="P:DNA recombination"/>
    <property type="evidence" value="ECO:0007669"/>
    <property type="project" value="TreeGrafter"/>
</dbReference>
<dbReference type="GO" id="GO:0043138">
    <property type="term" value="F:3'-5' DNA helicase activity"/>
    <property type="evidence" value="ECO:0007669"/>
    <property type="project" value="TreeGrafter"/>
</dbReference>
<evidence type="ECO:0000256" key="2">
    <source>
        <dbReference type="ARBA" id="ARBA00022840"/>
    </source>
</evidence>
<dbReference type="GO" id="GO:0003677">
    <property type="term" value="F:DNA binding"/>
    <property type="evidence" value="ECO:0007669"/>
    <property type="project" value="UniProtKB-KW"/>
</dbReference>
<evidence type="ECO:0000313" key="6">
    <source>
        <dbReference type="Proteomes" id="UP000070598"/>
    </source>
</evidence>
<evidence type="ECO:0000259" key="4">
    <source>
        <dbReference type="Pfam" id="PF17764"/>
    </source>
</evidence>
<dbReference type="GO" id="GO:0006302">
    <property type="term" value="P:double-strand break repair"/>
    <property type="evidence" value="ECO:0007669"/>
    <property type="project" value="TreeGrafter"/>
</dbReference>
<comment type="caution">
    <text evidence="5">The sequence shown here is derived from an EMBL/GenBank/DDBJ whole genome shotgun (WGS) entry which is preliminary data.</text>
</comment>
<name>A0A132NJS3_9ACTN</name>
<evidence type="ECO:0000313" key="5">
    <source>
        <dbReference type="EMBL" id="KWX10389.1"/>
    </source>
</evidence>
<dbReference type="GO" id="GO:0006270">
    <property type="term" value="P:DNA replication initiation"/>
    <property type="evidence" value="ECO:0007669"/>
    <property type="project" value="TreeGrafter"/>
</dbReference>
<dbReference type="InterPro" id="IPR042115">
    <property type="entry name" value="PriA_3primeBD_sf"/>
</dbReference>
<organism evidence="5 6">
    <name type="scientific">Carbonactinospora thermoautotrophica</name>
    <dbReference type="NCBI Taxonomy" id="1469144"/>
    <lineage>
        <taxon>Bacteria</taxon>
        <taxon>Bacillati</taxon>
        <taxon>Actinomycetota</taxon>
        <taxon>Actinomycetes</taxon>
        <taxon>Kitasatosporales</taxon>
        <taxon>Carbonactinosporaceae</taxon>
        <taxon>Carbonactinospora</taxon>
    </lineage>
</organism>
<dbReference type="GO" id="GO:0005524">
    <property type="term" value="F:ATP binding"/>
    <property type="evidence" value="ECO:0007669"/>
    <property type="project" value="UniProtKB-KW"/>
</dbReference>
<keyword evidence="2" id="KW-0067">ATP-binding</keyword>
<dbReference type="Pfam" id="PF17764">
    <property type="entry name" value="PriA_3primeBD"/>
    <property type="match status" value="1"/>
</dbReference>
<evidence type="ECO:0000256" key="3">
    <source>
        <dbReference type="ARBA" id="ARBA00023125"/>
    </source>
</evidence>
<proteinExistence type="predicted"/>
<dbReference type="AlphaFoldDB" id="A0A132NJS3"/>
<protein>
    <recommendedName>
        <fullName evidence="4">Primosomal protein N' 3' DNA-binding domain-containing protein</fullName>
    </recommendedName>
</protein>
<keyword evidence="3" id="KW-0238">DNA-binding</keyword>
<dbReference type="EMBL" id="JYIK01000500">
    <property type="protein sequence ID" value="KWX10389.1"/>
    <property type="molecule type" value="Genomic_DNA"/>
</dbReference>
<dbReference type="PANTHER" id="PTHR30580">
    <property type="entry name" value="PRIMOSOMAL PROTEIN N"/>
    <property type="match status" value="1"/>
</dbReference>
<dbReference type="PANTHER" id="PTHR30580:SF0">
    <property type="entry name" value="PRIMOSOMAL PROTEIN N"/>
    <property type="match status" value="1"/>
</dbReference>
<dbReference type="InterPro" id="IPR041222">
    <property type="entry name" value="PriA_3primeBD"/>
</dbReference>
<feature type="non-terminal residue" evidence="5">
    <location>
        <position position="112"/>
    </location>
</feature>
<keyword evidence="1" id="KW-0547">Nucleotide-binding</keyword>
<gene>
    <name evidence="5" type="ORF">TR74_03885</name>
</gene>
<reference evidence="6" key="1">
    <citation type="submission" date="2015-02" db="EMBL/GenBank/DDBJ databases">
        <title>Physiological reanalysis, assessment of diazotrophy, and genome sequences of multiple isolates of Streptomyces thermoautotrophicus.</title>
        <authorList>
            <person name="MacKellar D.C."/>
            <person name="Lieber L."/>
            <person name="Norman J."/>
            <person name="Bolger A."/>
            <person name="Tobin C."/>
            <person name="Murray J.W."/>
            <person name="Friesen M."/>
            <person name="Prell J."/>
        </authorList>
    </citation>
    <scope>NUCLEOTIDE SEQUENCE [LARGE SCALE GENOMIC DNA]</scope>
    <source>
        <strain evidence="6">UBT1</strain>
    </source>
</reference>
<sequence>MSDQLQLIRAAVRKARPKPAVEPSAELPVARVAVDVPLAHLDRPFDYLVPEGMAEQAVPGARVRVRFAGQLVDGFILERAAESEHPGRLSPLQRVVSPEPVLAPEIAELARA</sequence>
<dbReference type="Proteomes" id="UP000070598">
    <property type="component" value="Unassembled WGS sequence"/>
</dbReference>